<sequence length="231" mass="25968">MTSVYLIRHGQASFGQRNYDLLSPLGEAQSHRVGTALSPRLPSIDAVYMGSMKRHQQTAQGCLSAMGMENLSPTVDAGWNEYDHQQILHKLADEFATPEGIQTYVKAQPNPKAAFEQLFASAVERWMRGHHDADYDESFNEFKTRVDIALSTLLRECQDKKHVVVFTSGGPISMVIQSLMNTDITSLAQLNWTLVNCGITKLVKTQTRLFLSTLNEHSHFEGSHNHMITYK</sequence>
<dbReference type="Proteomes" id="UP001652504">
    <property type="component" value="Unassembled WGS sequence"/>
</dbReference>
<comment type="caution">
    <text evidence="2">The sequence shown here is derived from an EMBL/GenBank/DDBJ whole genome shotgun (WGS) entry which is preliminary data.</text>
</comment>
<dbReference type="EMBL" id="JAOWKX010000004">
    <property type="protein sequence ID" value="MCV2884972.1"/>
    <property type="molecule type" value="Genomic_DNA"/>
</dbReference>
<dbReference type="RefSeq" id="WP_263712251.1">
    <property type="nucleotide sequence ID" value="NZ_JAOWKX010000004.1"/>
</dbReference>
<dbReference type="InterPro" id="IPR051021">
    <property type="entry name" value="Mito_Ser/Thr_phosphatase"/>
</dbReference>
<dbReference type="Gene3D" id="3.40.50.1240">
    <property type="entry name" value="Phosphoglycerate mutase-like"/>
    <property type="match status" value="1"/>
</dbReference>
<dbReference type="PANTHER" id="PTHR20935:SF0">
    <property type="entry name" value="SERINE_THREONINE-PROTEIN PHOSPHATASE PGAM5, MITOCHONDRIAL"/>
    <property type="match status" value="1"/>
</dbReference>
<dbReference type="InterPro" id="IPR013078">
    <property type="entry name" value="His_Pase_superF_clade-1"/>
</dbReference>
<keyword evidence="3" id="KW-1185">Reference proteome</keyword>
<dbReference type="SUPFAM" id="SSF53254">
    <property type="entry name" value="Phosphoglycerate mutase-like"/>
    <property type="match status" value="1"/>
</dbReference>
<dbReference type="CDD" id="cd07067">
    <property type="entry name" value="HP_PGM_like"/>
    <property type="match status" value="1"/>
</dbReference>
<gene>
    <name evidence="2" type="ORF">OE749_09715</name>
</gene>
<protein>
    <submittedName>
        <fullName evidence="2">Phosphoglycerate mutase family protein</fullName>
    </submittedName>
</protein>
<proteinExistence type="predicted"/>
<reference evidence="2 3" key="1">
    <citation type="submission" date="2022-10" db="EMBL/GenBank/DDBJ databases">
        <title>Aestuariibacter sp. AA17 isolated from Montipora capitata coral fragment.</title>
        <authorList>
            <person name="Emsley S.A."/>
            <person name="Pfannmuller K.M."/>
            <person name="Loughran R.M."/>
            <person name="Shlafstein M."/>
            <person name="Papke E."/>
            <person name="Saw J.H."/>
            <person name="Ushijima B."/>
            <person name="Videau P."/>
        </authorList>
    </citation>
    <scope>NUCLEOTIDE SEQUENCE [LARGE SCALE GENOMIC DNA]</scope>
    <source>
        <strain evidence="2 3">AA17</strain>
    </source>
</reference>
<accession>A0ABT3A8Q5</accession>
<evidence type="ECO:0000256" key="1">
    <source>
        <dbReference type="ARBA" id="ARBA00022801"/>
    </source>
</evidence>
<organism evidence="2 3">
    <name type="scientific">Fluctibacter corallii</name>
    <dbReference type="NCBI Taxonomy" id="2984329"/>
    <lineage>
        <taxon>Bacteria</taxon>
        <taxon>Pseudomonadati</taxon>
        <taxon>Pseudomonadota</taxon>
        <taxon>Gammaproteobacteria</taxon>
        <taxon>Alteromonadales</taxon>
        <taxon>Alteromonadaceae</taxon>
        <taxon>Fluctibacter</taxon>
    </lineage>
</organism>
<dbReference type="SMART" id="SM00855">
    <property type="entry name" value="PGAM"/>
    <property type="match status" value="1"/>
</dbReference>
<dbReference type="PANTHER" id="PTHR20935">
    <property type="entry name" value="PHOSPHOGLYCERATE MUTASE-RELATED"/>
    <property type="match status" value="1"/>
</dbReference>
<evidence type="ECO:0000313" key="3">
    <source>
        <dbReference type="Proteomes" id="UP001652504"/>
    </source>
</evidence>
<dbReference type="InterPro" id="IPR029033">
    <property type="entry name" value="His_PPase_superfam"/>
</dbReference>
<keyword evidence="1" id="KW-0378">Hydrolase</keyword>
<name>A0ABT3A8Q5_9ALTE</name>
<dbReference type="Pfam" id="PF00300">
    <property type="entry name" value="His_Phos_1"/>
    <property type="match status" value="1"/>
</dbReference>
<evidence type="ECO:0000313" key="2">
    <source>
        <dbReference type="EMBL" id="MCV2884972.1"/>
    </source>
</evidence>